<name>A0A068WQ69_ECHGR</name>
<dbReference type="GO" id="GO:0000978">
    <property type="term" value="F:RNA polymerase II cis-regulatory region sequence-specific DNA binding"/>
    <property type="evidence" value="ECO:0007669"/>
    <property type="project" value="TreeGrafter"/>
</dbReference>
<reference evidence="7 8" key="1">
    <citation type="journal article" date="2013" name="Nature">
        <title>The genomes of four tapeworm species reveal adaptations to parasitism.</title>
        <authorList>
            <person name="Tsai I.J."/>
            <person name="Zarowiecki M."/>
            <person name="Holroyd N."/>
            <person name="Garciarrubio A."/>
            <person name="Sanchez-Flores A."/>
            <person name="Brooks K.L."/>
            <person name="Tracey A."/>
            <person name="Bobes R.J."/>
            <person name="Fragoso G."/>
            <person name="Sciutto E."/>
            <person name="Aslett M."/>
            <person name="Beasley H."/>
            <person name="Bennett H.M."/>
            <person name="Cai J."/>
            <person name="Camicia F."/>
            <person name="Clark R."/>
            <person name="Cucher M."/>
            <person name="De Silva N."/>
            <person name="Day T.A."/>
            <person name="Deplazes P."/>
            <person name="Estrada K."/>
            <person name="Fernandez C."/>
            <person name="Holland P.W."/>
            <person name="Hou J."/>
            <person name="Hu S."/>
            <person name="Huckvale T."/>
            <person name="Hung S.S."/>
            <person name="Kamenetzky L."/>
            <person name="Keane J.A."/>
            <person name="Kiss F."/>
            <person name="Koziol U."/>
            <person name="Lambert O."/>
            <person name="Liu K."/>
            <person name="Luo X."/>
            <person name="Luo Y."/>
            <person name="Macchiaroli N."/>
            <person name="Nichol S."/>
            <person name="Paps J."/>
            <person name="Parkinson J."/>
            <person name="Pouchkina-Stantcheva N."/>
            <person name="Riddiford N."/>
            <person name="Rosenzvit M."/>
            <person name="Salinas G."/>
            <person name="Wasmuth J.D."/>
            <person name="Zamanian M."/>
            <person name="Zheng Y."/>
            <person name="Cai X."/>
            <person name="Soberon X."/>
            <person name="Olson P.D."/>
            <person name="Laclette J.P."/>
            <person name="Brehm K."/>
            <person name="Berriman M."/>
            <person name="Garciarrubio A."/>
            <person name="Bobes R.J."/>
            <person name="Fragoso G."/>
            <person name="Sanchez-Flores A."/>
            <person name="Estrada K."/>
            <person name="Cevallos M.A."/>
            <person name="Morett E."/>
            <person name="Gonzalez V."/>
            <person name="Portillo T."/>
            <person name="Ochoa-Leyva A."/>
            <person name="Jose M.V."/>
            <person name="Sciutto E."/>
            <person name="Landa A."/>
            <person name="Jimenez L."/>
            <person name="Valdes V."/>
            <person name="Carrero J.C."/>
            <person name="Larralde C."/>
            <person name="Morales-Montor J."/>
            <person name="Limon-Lason J."/>
            <person name="Soberon X."/>
            <person name="Laclette J.P."/>
        </authorList>
    </citation>
    <scope>NUCLEOTIDE SEQUENCE [LARGE SCALE GENOMIC DNA]</scope>
</reference>
<evidence type="ECO:0000256" key="5">
    <source>
        <dbReference type="SAM" id="MobiDB-lite"/>
    </source>
</evidence>
<organism evidence="7">
    <name type="scientific">Echinococcus granulosus</name>
    <name type="common">Hydatid tapeworm</name>
    <dbReference type="NCBI Taxonomy" id="6210"/>
    <lineage>
        <taxon>Eukaryota</taxon>
        <taxon>Metazoa</taxon>
        <taxon>Spiralia</taxon>
        <taxon>Lophotrochozoa</taxon>
        <taxon>Platyhelminthes</taxon>
        <taxon>Cestoda</taxon>
        <taxon>Eucestoda</taxon>
        <taxon>Cyclophyllidea</taxon>
        <taxon>Taeniidae</taxon>
        <taxon>Echinococcus</taxon>
        <taxon>Echinococcus granulosus group</taxon>
    </lineage>
</organism>
<evidence type="ECO:0000313" key="7">
    <source>
        <dbReference type="EMBL" id="CDS19759.1"/>
    </source>
</evidence>
<dbReference type="GO" id="GO:0005634">
    <property type="term" value="C:nucleus"/>
    <property type="evidence" value="ECO:0007669"/>
    <property type="project" value="TreeGrafter"/>
</dbReference>
<accession>A0A068WQ69</accession>
<gene>
    <name evidence="7" type="ORF">EgrG_000509600</name>
</gene>
<evidence type="ECO:0000256" key="3">
    <source>
        <dbReference type="ARBA" id="ARBA00023163"/>
    </source>
</evidence>
<keyword evidence="3" id="KW-0804">Transcription</keyword>
<evidence type="ECO:0000259" key="6">
    <source>
        <dbReference type="PROSITE" id="PS50217"/>
    </source>
</evidence>
<feature type="compositionally biased region" description="Low complexity" evidence="5">
    <location>
        <begin position="679"/>
        <end position="706"/>
    </location>
</feature>
<dbReference type="InterPro" id="IPR004827">
    <property type="entry name" value="bZIP"/>
</dbReference>
<dbReference type="CDD" id="cd14699">
    <property type="entry name" value="bZIP_Fos_like"/>
    <property type="match status" value="1"/>
</dbReference>
<dbReference type="PRINTS" id="PR00042">
    <property type="entry name" value="LEUZIPPRFOS"/>
</dbReference>
<dbReference type="Gene3D" id="1.20.5.170">
    <property type="match status" value="1"/>
</dbReference>
<reference evidence="9" key="3">
    <citation type="submission" date="2020-10" db="UniProtKB">
        <authorList>
            <consortium name="WormBaseParasite"/>
        </authorList>
    </citation>
    <scope>IDENTIFICATION</scope>
</reference>
<keyword evidence="1" id="KW-0805">Transcription regulation</keyword>
<feature type="domain" description="BZIP" evidence="6">
    <location>
        <begin position="397"/>
        <end position="460"/>
    </location>
</feature>
<dbReference type="InterPro" id="IPR000837">
    <property type="entry name" value="AP-1"/>
</dbReference>
<dbReference type="PANTHER" id="PTHR23351:SF24">
    <property type="entry name" value="ACTIVATING TRANSCRIPTION FACTOR 3-RELATED"/>
    <property type="match status" value="1"/>
</dbReference>
<feature type="region of interest" description="Disordered" evidence="5">
    <location>
        <begin position="669"/>
        <end position="706"/>
    </location>
</feature>
<feature type="region of interest" description="Disordered" evidence="5">
    <location>
        <begin position="76"/>
        <end position="99"/>
    </location>
</feature>
<feature type="coiled-coil region" evidence="4">
    <location>
        <begin position="415"/>
        <end position="463"/>
    </location>
</feature>
<dbReference type="Proteomes" id="UP000492820">
    <property type="component" value="Unassembled WGS sequence"/>
</dbReference>
<dbReference type="OrthoDB" id="6259814at2759"/>
<dbReference type="PROSITE" id="PS50217">
    <property type="entry name" value="BZIP"/>
    <property type="match status" value="1"/>
</dbReference>
<dbReference type="EMBL" id="LK028579">
    <property type="protein sequence ID" value="CDS19759.1"/>
    <property type="molecule type" value="Genomic_DNA"/>
</dbReference>
<evidence type="ECO:0000256" key="2">
    <source>
        <dbReference type="ARBA" id="ARBA00023125"/>
    </source>
</evidence>
<sequence length="706" mass="74125">MTDAKVEVSVCRLDDVGPSSEALTEFKRVETHCASLAALLNALSPPSAKAIIHPLQREKHQHLLVVLNCYPAMSSTASTASSNNSNNKSNTVPTSTANGSEFSQEQWLDLLRVLPSSSRMNLQLALRQFLQETGDIETDKIDQKTPLPDASTLVRASLPLDDMPQNTYGTDRYLTLLRQSLELDRKPLIPSATLDTPNGLDTLAAAALANTNAETNVTSTSAVTVIQGKAVAGTGMVAIPITAQMAPALLGGFKTDSSQRQSPTIRETPKRLAATRAEAEQAAAAHAGTNTAVKRNRLASDSVMDDVEISTAAAAAATTAANLLLSNGSLPKSSALKPDPECVGATYAFHGGSTEFSSNWNLPSSSAVASAVSGGSVILTENNRRRTRDEGITDDEAARREKRRERNRVAAAKCRQNRQNQIEELKARRKLLEDEGNRTRQLIQNLLHEKAQMEELLKKHAQSGCPAAAQYFENGTLLLRLSAAAAAASSTSASTSASANTTSAQSIRIIQPSNPHQLQLPNPGAASIASTISSPAVIKPEAPSSSTPMTFVPAQRPNTLSLVTSTKVELPTPMLDSAAASSATTTHLAAHLWSPSVAAKIKTPGGENWVNSQIGLPPITVRPEKDVTTSATASTTTLLSTPDILHHLGISLAAAHASSSTVANKPNTIQIGCTEGKNTPTLTSPSASSTPSTGTASTTTATTNMG</sequence>
<dbReference type="AlphaFoldDB" id="A0A068WQ69"/>
<dbReference type="SUPFAM" id="SSF57959">
    <property type="entry name" value="Leucine zipper domain"/>
    <property type="match status" value="1"/>
</dbReference>
<evidence type="ECO:0000313" key="9">
    <source>
        <dbReference type="WBParaSite" id="EgrG_000509600"/>
    </source>
</evidence>
<dbReference type="SMART" id="SM00338">
    <property type="entry name" value="BRLZ"/>
    <property type="match status" value="1"/>
</dbReference>
<evidence type="ECO:0000313" key="8">
    <source>
        <dbReference type="Proteomes" id="UP000492820"/>
    </source>
</evidence>
<keyword evidence="4" id="KW-0175">Coiled coil</keyword>
<protein>
    <submittedName>
        <fullName evidence="7 9">Fos transcription factor</fullName>
    </submittedName>
</protein>
<proteinExistence type="predicted"/>
<reference evidence="7" key="2">
    <citation type="submission" date="2014-06" db="EMBL/GenBank/DDBJ databases">
        <authorList>
            <person name="Aslett M."/>
        </authorList>
    </citation>
    <scope>NUCLEOTIDE SEQUENCE</scope>
</reference>
<keyword evidence="2" id="KW-0238">DNA-binding</keyword>
<dbReference type="PANTHER" id="PTHR23351">
    <property type="entry name" value="FOS TRANSCRIPTION FACTOR-RELATED"/>
    <property type="match status" value="1"/>
</dbReference>
<feature type="compositionally biased region" description="Low complexity" evidence="5">
    <location>
        <begin position="76"/>
        <end position="96"/>
    </location>
</feature>
<dbReference type="Pfam" id="PF00170">
    <property type="entry name" value="bZIP_1"/>
    <property type="match status" value="1"/>
</dbReference>
<dbReference type="InterPro" id="IPR046347">
    <property type="entry name" value="bZIP_sf"/>
</dbReference>
<dbReference type="WBParaSite" id="EgrG_000509600">
    <property type="protein sequence ID" value="EgrG_000509600"/>
    <property type="gene ID" value="EgrG_000509600"/>
</dbReference>
<dbReference type="GO" id="GO:0000981">
    <property type="term" value="F:DNA-binding transcription factor activity, RNA polymerase II-specific"/>
    <property type="evidence" value="ECO:0007669"/>
    <property type="project" value="TreeGrafter"/>
</dbReference>
<evidence type="ECO:0000256" key="4">
    <source>
        <dbReference type="SAM" id="Coils"/>
    </source>
</evidence>
<evidence type="ECO:0000256" key="1">
    <source>
        <dbReference type="ARBA" id="ARBA00023015"/>
    </source>
</evidence>